<keyword evidence="2" id="KW-1185">Reference proteome</keyword>
<proteinExistence type="predicted"/>
<evidence type="ECO:0000313" key="1">
    <source>
        <dbReference type="EMBL" id="REE55395.1"/>
    </source>
</evidence>
<name>A0A3D9PXZ3_9BACL</name>
<dbReference type="EMBL" id="QTTN01000070">
    <property type="protein sequence ID" value="REE55395.1"/>
    <property type="molecule type" value="Genomic_DNA"/>
</dbReference>
<sequence>MFMPGQMPLQQKALYLMGRPVGISLKNGTGVSGILCRVEGGEVYVMQYMYASQFATFHYPFSQINDILAYPAC</sequence>
<gene>
    <name evidence="1" type="ORF">A8990_1708</name>
</gene>
<accession>A0A3D9PXZ3</accession>
<reference evidence="1 2" key="1">
    <citation type="submission" date="2018-08" db="EMBL/GenBank/DDBJ databases">
        <title>Genomic Encyclopedia of Type Strains, Phase III (KMG-III): the genomes of soil and plant-associated and newly described type strains.</title>
        <authorList>
            <person name="Whitman W."/>
        </authorList>
    </citation>
    <scope>NUCLEOTIDE SEQUENCE [LARGE SCALE GENOMIC DNA]</scope>
    <source>
        <strain evidence="1 2">CGMCC 1.10966</strain>
    </source>
</reference>
<dbReference type="RefSeq" id="WP_425463947.1">
    <property type="nucleotide sequence ID" value="NZ_QTTN01000070.1"/>
</dbReference>
<dbReference type="Proteomes" id="UP000256304">
    <property type="component" value="Unassembled WGS sequence"/>
</dbReference>
<dbReference type="AlphaFoldDB" id="A0A3D9PXZ3"/>
<evidence type="ECO:0000313" key="2">
    <source>
        <dbReference type="Proteomes" id="UP000256304"/>
    </source>
</evidence>
<comment type="caution">
    <text evidence="1">The sequence shown here is derived from an EMBL/GenBank/DDBJ whole genome shotgun (WGS) entry which is preliminary data.</text>
</comment>
<organism evidence="1 2">
    <name type="scientific">Paenibacillus taihuensis</name>
    <dbReference type="NCBI Taxonomy" id="1156355"/>
    <lineage>
        <taxon>Bacteria</taxon>
        <taxon>Bacillati</taxon>
        <taxon>Bacillota</taxon>
        <taxon>Bacilli</taxon>
        <taxon>Bacillales</taxon>
        <taxon>Paenibacillaceae</taxon>
        <taxon>Paenibacillus</taxon>
    </lineage>
</organism>
<protein>
    <submittedName>
        <fullName evidence="1">Uncharacterized protein</fullName>
    </submittedName>
</protein>